<dbReference type="RefSeq" id="WP_145261802.1">
    <property type="nucleotide sequence ID" value="NZ_CP036316.1"/>
</dbReference>
<dbReference type="GO" id="GO:0016791">
    <property type="term" value="F:phosphatase activity"/>
    <property type="evidence" value="ECO:0007669"/>
    <property type="project" value="TreeGrafter"/>
</dbReference>
<dbReference type="Pfam" id="PF00300">
    <property type="entry name" value="His_Phos_1"/>
    <property type="match status" value="1"/>
</dbReference>
<sequence>MENSEKAFLYLVRHGATTANEQRPYILQGSSIDFELSETGVLQAESVGKFLADQPLSAIYSSPLKRAAATAEQIAKHHGLSVTFREEIIEVDVGQWERMSWVSIEQDYPENYRAFRADSGFTPYLGGESYANVLQRVKPVFDQLLKDHLGQSIAVVAHNVVNRVYLAHLLGLDVRLAKDIEQTNACVNIIEYAPEKNRTRVMTMNSDFHVPKGGGPGA</sequence>
<gene>
    <name evidence="2" type="primary">pspA_2</name>
    <name evidence="2" type="ORF">V22_17810</name>
</gene>
<accession>A0A517T846</accession>
<evidence type="ECO:0000313" key="2">
    <source>
        <dbReference type="EMBL" id="QDT64546.1"/>
    </source>
</evidence>
<organism evidence="2 3">
    <name type="scientific">Calycomorphotria hydatis</name>
    <dbReference type="NCBI Taxonomy" id="2528027"/>
    <lineage>
        <taxon>Bacteria</taxon>
        <taxon>Pseudomonadati</taxon>
        <taxon>Planctomycetota</taxon>
        <taxon>Planctomycetia</taxon>
        <taxon>Planctomycetales</taxon>
        <taxon>Planctomycetaceae</taxon>
        <taxon>Calycomorphotria</taxon>
    </lineage>
</organism>
<reference evidence="2 3" key="1">
    <citation type="submission" date="2019-02" db="EMBL/GenBank/DDBJ databases">
        <title>Deep-cultivation of Planctomycetes and their phenomic and genomic characterization uncovers novel biology.</title>
        <authorList>
            <person name="Wiegand S."/>
            <person name="Jogler M."/>
            <person name="Boedeker C."/>
            <person name="Pinto D."/>
            <person name="Vollmers J."/>
            <person name="Rivas-Marin E."/>
            <person name="Kohn T."/>
            <person name="Peeters S.H."/>
            <person name="Heuer A."/>
            <person name="Rast P."/>
            <person name="Oberbeckmann S."/>
            <person name="Bunk B."/>
            <person name="Jeske O."/>
            <person name="Meyerdierks A."/>
            <person name="Storesund J.E."/>
            <person name="Kallscheuer N."/>
            <person name="Luecker S."/>
            <person name="Lage O.M."/>
            <person name="Pohl T."/>
            <person name="Merkel B.J."/>
            <person name="Hornburger P."/>
            <person name="Mueller R.-W."/>
            <person name="Bruemmer F."/>
            <person name="Labrenz M."/>
            <person name="Spormann A.M."/>
            <person name="Op den Camp H."/>
            <person name="Overmann J."/>
            <person name="Amann R."/>
            <person name="Jetten M.S.M."/>
            <person name="Mascher T."/>
            <person name="Medema M.H."/>
            <person name="Devos D.P."/>
            <person name="Kaster A.-K."/>
            <person name="Ovreas L."/>
            <person name="Rohde M."/>
            <person name="Galperin M.Y."/>
            <person name="Jogler C."/>
        </authorList>
    </citation>
    <scope>NUCLEOTIDE SEQUENCE [LARGE SCALE GENOMIC DNA]</scope>
    <source>
        <strain evidence="2 3">V22</strain>
    </source>
</reference>
<dbReference type="Gene3D" id="3.40.50.1240">
    <property type="entry name" value="Phosphoglycerate mutase-like"/>
    <property type="match status" value="1"/>
</dbReference>
<protein>
    <submittedName>
        <fullName evidence="2">Phosphoserine phosphatase 1</fullName>
        <ecNumber evidence="2">3.1.3.3</ecNumber>
    </submittedName>
</protein>
<feature type="binding site" evidence="1">
    <location>
        <begin position="13"/>
        <end position="20"/>
    </location>
    <ligand>
        <name>substrate</name>
    </ligand>
</feature>
<dbReference type="SMART" id="SM00855">
    <property type="entry name" value="PGAM"/>
    <property type="match status" value="1"/>
</dbReference>
<dbReference type="Proteomes" id="UP000319976">
    <property type="component" value="Chromosome"/>
</dbReference>
<feature type="binding site" evidence="1">
    <location>
        <position position="66"/>
    </location>
    <ligand>
        <name>substrate</name>
    </ligand>
</feature>
<dbReference type="CDD" id="cd07067">
    <property type="entry name" value="HP_PGM_like"/>
    <property type="match status" value="1"/>
</dbReference>
<proteinExistence type="predicted"/>
<keyword evidence="2" id="KW-0378">Hydrolase</keyword>
<dbReference type="OrthoDB" id="9782128at2"/>
<dbReference type="InterPro" id="IPR050275">
    <property type="entry name" value="PGM_Phosphatase"/>
</dbReference>
<keyword evidence="3" id="KW-1185">Reference proteome</keyword>
<dbReference type="EC" id="3.1.3.3" evidence="2"/>
<evidence type="ECO:0000313" key="3">
    <source>
        <dbReference type="Proteomes" id="UP000319976"/>
    </source>
</evidence>
<dbReference type="EMBL" id="CP036316">
    <property type="protein sequence ID" value="QDT64546.1"/>
    <property type="molecule type" value="Genomic_DNA"/>
</dbReference>
<name>A0A517T846_9PLAN</name>
<dbReference type="PIRSF" id="PIRSF000709">
    <property type="entry name" value="6PFK_2-Ptase"/>
    <property type="match status" value="1"/>
</dbReference>
<evidence type="ECO:0000256" key="1">
    <source>
        <dbReference type="PIRSR" id="PIRSR613078-2"/>
    </source>
</evidence>
<dbReference type="InterPro" id="IPR013078">
    <property type="entry name" value="His_Pase_superF_clade-1"/>
</dbReference>
<dbReference type="AlphaFoldDB" id="A0A517T846"/>
<dbReference type="KEGG" id="chya:V22_17810"/>
<dbReference type="PANTHER" id="PTHR48100">
    <property type="entry name" value="BROAD-SPECIFICITY PHOSPHATASE YOR283W-RELATED"/>
    <property type="match status" value="1"/>
</dbReference>
<dbReference type="InterPro" id="IPR029033">
    <property type="entry name" value="His_PPase_superfam"/>
</dbReference>
<dbReference type="SUPFAM" id="SSF53254">
    <property type="entry name" value="Phosphoglycerate mutase-like"/>
    <property type="match status" value="1"/>
</dbReference>